<dbReference type="GO" id="GO:0005737">
    <property type="term" value="C:cytoplasm"/>
    <property type="evidence" value="ECO:0007669"/>
    <property type="project" value="TreeGrafter"/>
</dbReference>
<comment type="similarity">
    <text evidence="2">Belongs to the importin beta family.</text>
</comment>
<dbReference type="EMBL" id="CCYD01001640">
    <property type="protein sequence ID" value="CEG45652.1"/>
    <property type="molecule type" value="Genomic_DNA"/>
</dbReference>
<dbReference type="RefSeq" id="XP_024582021.1">
    <property type="nucleotide sequence ID" value="XM_024716420.1"/>
</dbReference>
<evidence type="ECO:0000256" key="1">
    <source>
        <dbReference type="ARBA" id="ARBA00004123"/>
    </source>
</evidence>
<reference evidence="6" key="1">
    <citation type="submission" date="2014-09" db="EMBL/GenBank/DDBJ databases">
        <authorList>
            <person name="Sharma Rahul"/>
            <person name="Thines Marco"/>
        </authorList>
    </citation>
    <scope>NUCLEOTIDE SEQUENCE [LARGE SCALE GENOMIC DNA]</scope>
</reference>
<dbReference type="AlphaFoldDB" id="A0A0P1AWA4"/>
<dbReference type="InterPro" id="IPR016024">
    <property type="entry name" value="ARM-type_fold"/>
</dbReference>
<proteinExistence type="inferred from homology"/>
<dbReference type="Proteomes" id="UP000054928">
    <property type="component" value="Unassembled WGS sequence"/>
</dbReference>
<evidence type="ECO:0000313" key="6">
    <source>
        <dbReference type="Proteomes" id="UP000054928"/>
    </source>
</evidence>
<dbReference type="InterPro" id="IPR011989">
    <property type="entry name" value="ARM-like"/>
</dbReference>
<dbReference type="InterPro" id="IPR051345">
    <property type="entry name" value="Importin_beta-like_NTR"/>
</dbReference>
<keyword evidence="3" id="KW-0813">Transport</keyword>
<keyword evidence="6" id="KW-1185">Reference proteome</keyword>
<dbReference type="GO" id="GO:0006606">
    <property type="term" value="P:protein import into nucleus"/>
    <property type="evidence" value="ECO:0007669"/>
    <property type="project" value="TreeGrafter"/>
</dbReference>
<dbReference type="SUPFAM" id="SSF48371">
    <property type="entry name" value="ARM repeat"/>
    <property type="match status" value="1"/>
</dbReference>
<protein>
    <submittedName>
        <fullName evidence="5">Armadillo-type fold</fullName>
    </submittedName>
</protein>
<name>A0A0P1AWA4_PLAHL</name>
<organism evidence="5 6">
    <name type="scientific">Plasmopara halstedii</name>
    <name type="common">Downy mildew of sunflower</name>
    <dbReference type="NCBI Taxonomy" id="4781"/>
    <lineage>
        <taxon>Eukaryota</taxon>
        <taxon>Sar</taxon>
        <taxon>Stramenopiles</taxon>
        <taxon>Oomycota</taxon>
        <taxon>Peronosporomycetes</taxon>
        <taxon>Peronosporales</taxon>
        <taxon>Peronosporaceae</taxon>
        <taxon>Plasmopara</taxon>
    </lineage>
</organism>
<dbReference type="PANTHER" id="PTHR12363:SF33">
    <property type="entry name" value="IMPORTIN-13"/>
    <property type="match status" value="1"/>
</dbReference>
<accession>A0A0P1AWA4</accession>
<dbReference type="OrthoDB" id="435593at2759"/>
<evidence type="ECO:0000313" key="5">
    <source>
        <dbReference type="EMBL" id="CEG45652.1"/>
    </source>
</evidence>
<dbReference type="GeneID" id="36396990"/>
<comment type="subcellular location">
    <subcellularLocation>
        <location evidence="1">Nucleus</location>
    </subcellularLocation>
</comment>
<dbReference type="Gene3D" id="1.25.10.10">
    <property type="entry name" value="Leucine-rich Repeat Variant"/>
    <property type="match status" value="1"/>
</dbReference>
<sequence length="1010" mass="112221">MAEQLTACARQLFEGVPGSSEQKAANAWLMEFQKSDEAWQAALQLLKTPARNPQTQQILAAPELMAMQILRLKTQNQWTHINEHQQEMVWQTLLKLLKTTCVADGGLSASSCRIACATLADIVVKCCTTWTGWKSDVQHLINAGVAAQRQGIAATMLVDILGAIPMQIRASERMWTEEEMHVKLTGLQAEGEEVMTAVQMILTNITGETSSALRCLEGWVVGCVPSNEAFGLTIAHLFTRGLIDVLLTLVISDNEEHSQLAADIVADSVVTTHIEPASECLISAVLHTSHCLVRMIALFQADAYFSTGKAMIKEQQKIVCGCISRIACSLALNHARTLFSKQAGASKIGSKDCNFRNLSTEFLELLLACSSFDDIDVVQPTLEFWFFFLEANLTDDISWQFRDAAGQEFVVSILSRLVTALIEQCKYPRWFVESQQIMSDDPEIEAISTLRREIADTLLSLFYKWPKRSHEFEANHVSCVKGLCQLLSGCKDIALIDALLFLLSYMIELFDVSSDLGSKEDSDSSPDPTFDGVNVLLEVLKCTVNLPIHPLTINGVARYLRTLSISLALPANVNLHTSMVICQGLQYKSSFSVAVQSLLHSSASLTKYTTFEERTQLLHELIHYCSTLQNKITQESEGNLLEVTFRMSSGASSADFGAICSTVLYSLIASAQRGNSIEGSRSIYLLGRALSGVQDQEHGYALVDQLWAVVAASLLRHTGDESYRRAGVVFFINVVSHLQKGYGPIEAQILDLCLCWYGDSIAPDVLTCCSHIFARQQNNTDFLVSAEHNFKHLVGGFCGKLHQVSGAKSCDDNVSMTIYLSQHPKASDVILEIKEFLGLAREVLNYYPQNLSKLRPNGEPSLYWVCLDLATSLVRLDHKETCDAACQFLLGAMHCQSELILENIKMFTIEIVRIVLSFLDPSRKHNYVRSLWDFFYQCIHAPDISIQIRGSFLTAVSTVVLEEGLLRSILSNQMCQNLPGELEKRRQRHRFRLYFTELGHAADAANSSII</sequence>
<dbReference type="OMA" id="WTHINEH"/>
<keyword evidence="4" id="KW-0539">Nucleus</keyword>
<evidence type="ECO:0000256" key="3">
    <source>
        <dbReference type="ARBA" id="ARBA00022448"/>
    </source>
</evidence>
<dbReference type="GO" id="GO:0005634">
    <property type="term" value="C:nucleus"/>
    <property type="evidence" value="ECO:0007669"/>
    <property type="project" value="UniProtKB-SubCell"/>
</dbReference>
<evidence type="ECO:0000256" key="4">
    <source>
        <dbReference type="ARBA" id="ARBA00023242"/>
    </source>
</evidence>
<evidence type="ECO:0000256" key="2">
    <source>
        <dbReference type="ARBA" id="ARBA00007991"/>
    </source>
</evidence>
<dbReference type="PANTHER" id="PTHR12363">
    <property type="entry name" value="TRANSPORTIN 3 AND IMPORTIN 13"/>
    <property type="match status" value="1"/>
</dbReference>